<dbReference type="PANTHER" id="PTHR46558">
    <property type="entry name" value="TRACRIPTIONAL REGULATORY PROTEIN-RELATED-RELATED"/>
    <property type="match status" value="1"/>
</dbReference>
<keyword evidence="2" id="KW-0812">Transmembrane</keyword>
<keyword evidence="2" id="KW-0472">Membrane</keyword>
<dbReference type="STRING" id="1302272.FC96_GL001594"/>
<dbReference type="GO" id="GO:0003677">
    <property type="term" value="F:DNA binding"/>
    <property type="evidence" value="ECO:0007669"/>
    <property type="project" value="UniProtKB-KW"/>
</dbReference>
<proteinExistence type="predicted"/>
<accession>A0A0R1HZS8</accession>
<dbReference type="EMBL" id="AZCX01000003">
    <property type="protein sequence ID" value="KRK48487.1"/>
    <property type="molecule type" value="Genomic_DNA"/>
</dbReference>
<evidence type="ECO:0000256" key="2">
    <source>
        <dbReference type="SAM" id="Phobius"/>
    </source>
</evidence>
<dbReference type="Gene3D" id="1.10.260.40">
    <property type="entry name" value="lambda repressor-like DNA-binding domains"/>
    <property type="match status" value="1"/>
</dbReference>
<name>A0A0R1HZS8_9LACO</name>
<keyword evidence="2" id="KW-1133">Transmembrane helix</keyword>
<feature type="domain" description="HTH cro/C1-type" evidence="3">
    <location>
        <begin position="10"/>
        <end position="64"/>
    </location>
</feature>
<organism evidence="4 5">
    <name type="scientific">Secundilactobacillus kimchicus JCM 15530</name>
    <dbReference type="NCBI Taxonomy" id="1302272"/>
    <lineage>
        <taxon>Bacteria</taxon>
        <taxon>Bacillati</taxon>
        <taxon>Bacillota</taxon>
        <taxon>Bacilli</taxon>
        <taxon>Lactobacillales</taxon>
        <taxon>Lactobacillaceae</taxon>
        <taxon>Secundilactobacillus</taxon>
    </lineage>
</organism>
<feature type="transmembrane region" description="Helical" evidence="2">
    <location>
        <begin position="102"/>
        <end position="122"/>
    </location>
</feature>
<protein>
    <submittedName>
        <fullName evidence="4">Helix-turn-helix XRE-family transcriptional regulator</fullName>
    </submittedName>
</protein>
<evidence type="ECO:0000259" key="3">
    <source>
        <dbReference type="PROSITE" id="PS50943"/>
    </source>
</evidence>
<reference evidence="4 5" key="1">
    <citation type="journal article" date="2015" name="Genome Announc.">
        <title>Expanding the biotechnology potential of lactobacilli through comparative genomics of 213 strains and associated genera.</title>
        <authorList>
            <person name="Sun Z."/>
            <person name="Harris H.M."/>
            <person name="McCann A."/>
            <person name="Guo C."/>
            <person name="Argimon S."/>
            <person name="Zhang W."/>
            <person name="Yang X."/>
            <person name="Jeffery I.B."/>
            <person name="Cooney J.C."/>
            <person name="Kagawa T.F."/>
            <person name="Liu W."/>
            <person name="Song Y."/>
            <person name="Salvetti E."/>
            <person name="Wrobel A."/>
            <person name="Rasinkangas P."/>
            <person name="Parkhill J."/>
            <person name="Rea M.C."/>
            <person name="O'Sullivan O."/>
            <person name="Ritari J."/>
            <person name="Douillard F.P."/>
            <person name="Paul Ross R."/>
            <person name="Yang R."/>
            <person name="Briner A.E."/>
            <person name="Felis G.E."/>
            <person name="de Vos W.M."/>
            <person name="Barrangou R."/>
            <person name="Klaenhammer T.R."/>
            <person name="Caufield P.W."/>
            <person name="Cui Y."/>
            <person name="Zhang H."/>
            <person name="O'Toole P.W."/>
        </authorList>
    </citation>
    <scope>NUCLEOTIDE SEQUENCE [LARGE SCALE GENOMIC DNA]</scope>
    <source>
        <strain evidence="4 5">JCM 15530</strain>
    </source>
</reference>
<dbReference type="Pfam" id="PF01381">
    <property type="entry name" value="HTH_3"/>
    <property type="match status" value="1"/>
</dbReference>
<evidence type="ECO:0000313" key="5">
    <source>
        <dbReference type="Proteomes" id="UP000050911"/>
    </source>
</evidence>
<dbReference type="PROSITE" id="PS50943">
    <property type="entry name" value="HTH_CROC1"/>
    <property type="match status" value="1"/>
</dbReference>
<dbReference type="PATRIC" id="fig|1302272.5.peg.1611"/>
<dbReference type="PANTHER" id="PTHR46558:SF13">
    <property type="entry name" value="HTH-TYPE TRANSCRIPTIONAL REGULATOR IMMR"/>
    <property type="match status" value="1"/>
</dbReference>
<keyword evidence="1" id="KW-0238">DNA-binding</keyword>
<dbReference type="AlphaFoldDB" id="A0A0R1HZS8"/>
<keyword evidence="5" id="KW-1185">Reference proteome</keyword>
<sequence>MMTIKFATQLKQLRQDHGMSQDQLAEKLFVSRQAISKWETGEGTPDLKTLVTIAGVFGVSLDTLILDVATNQAPQPDPEAYTYNPTTGLYTPRYGQMNFWDFLAHFWWLIFPIGGFVVWMVSALQ</sequence>
<evidence type="ECO:0000313" key="4">
    <source>
        <dbReference type="EMBL" id="KRK48487.1"/>
    </source>
</evidence>
<dbReference type="OrthoDB" id="9805856at2"/>
<dbReference type="SMART" id="SM00530">
    <property type="entry name" value="HTH_XRE"/>
    <property type="match status" value="1"/>
</dbReference>
<dbReference type="InterPro" id="IPR010982">
    <property type="entry name" value="Lambda_DNA-bd_dom_sf"/>
</dbReference>
<dbReference type="SUPFAM" id="SSF47413">
    <property type="entry name" value="lambda repressor-like DNA-binding domains"/>
    <property type="match status" value="1"/>
</dbReference>
<dbReference type="CDD" id="cd00093">
    <property type="entry name" value="HTH_XRE"/>
    <property type="match status" value="1"/>
</dbReference>
<dbReference type="Proteomes" id="UP000050911">
    <property type="component" value="Unassembled WGS sequence"/>
</dbReference>
<evidence type="ECO:0000256" key="1">
    <source>
        <dbReference type="ARBA" id="ARBA00023125"/>
    </source>
</evidence>
<gene>
    <name evidence="4" type="ORF">FC96_GL001594</name>
</gene>
<dbReference type="RefSeq" id="WP_054660266.1">
    <property type="nucleotide sequence ID" value="NZ_AZCX01000003.1"/>
</dbReference>
<comment type="caution">
    <text evidence="4">The sequence shown here is derived from an EMBL/GenBank/DDBJ whole genome shotgun (WGS) entry which is preliminary data.</text>
</comment>
<dbReference type="InterPro" id="IPR001387">
    <property type="entry name" value="Cro/C1-type_HTH"/>
</dbReference>